<keyword evidence="5" id="KW-0418">Kinase</keyword>
<dbReference type="STRING" id="870435.A0A0C3NK38"/>
<gene>
    <name evidence="12" type="ORF">M404DRAFT_292904</name>
</gene>
<reference evidence="13" key="2">
    <citation type="submission" date="2015-01" db="EMBL/GenBank/DDBJ databases">
        <title>Evolutionary Origins and Diversification of the Mycorrhizal Mutualists.</title>
        <authorList>
            <consortium name="DOE Joint Genome Institute"/>
            <consortium name="Mycorrhizal Genomics Consortium"/>
            <person name="Kohler A."/>
            <person name="Kuo A."/>
            <person name="Nagy L.G."/>
            <person name="Floudas D."/>
            <person name="Copeland A."/>
            <person name="Barry K.W."/>
            <person name="Cichocki N."/>
            <person name="Veneault-Fourrey C."/>
            <person name="LaButti K."/>
            <person name="Lindquist E.A."/>
            <person name="Lipzen A."/>
            <person name="Lundell T."/>
            <person name="Morin E."/>
            <person name="Murat C."/>
            <person name="Riley R."/>
            <person name="Ohm R."/>
            <person name="Sun H."/>
            <person name="Tunlid A."/>
            <person name="Henrissat B."/>
            <person name="Grigoriev I.V."/>
            <person name="Hibbett D.S."/>
            <person name="Martin F."/>
        </authorList>
    </citation>
    <scope>NUCLEOTIDE SEQUENCE [LARGE SCALE GENOMIC DNA]</scope>
    <source>
        <strain evidence="13">Marx 270</strain>
    </source>
</reference>
<dbReference type="Proteomes" id="UP000054217">
    <property type="component" value="Unassembled WGS sequence"/>
</dbReference>
<evidence type="ECO:0000259" key="11">
    <source>
        <dbReference type="PROSITE" id="PS50011"/>
    </source>
</evidence>
<feature type="binding site" evidence="9">
    <location>
        <position position="43"/>
    </location>
    <ligand>
        <name>ATP</name>
        <dbReference type="ChEBI" id="CHEBI:30616"/>
    </ligand>
</feature>
<dbReference type="GO" id="GO:0005524">
    <property type="term" value="F:ATP binding"/>
    <property type="evidence" value="ECO:0007669"/>
    <property type="project" value="UniProtKB-UniRule"/>
</dbReference>
<evidence type="ECO:0000256" key="6">
    <source>
        <dbReference type="ARBA" id="ARBA00022840"/>
    </source>
</evidence>
<evidence type="ECO:0000256" key="1">
    <source>
        <dbReference type="ARBA" id="ARBA00012513"/>
    </source>
</evidence>
<keyword evidence="6 9" id="KW-0067">ATP-binding</keyword>
<keyword evidence="3" id="KW-0808">Transferase</keyword>
<evidence type="ECO:0000313" key="12">
    <source>
        <dbReference type="EMBL" id="KIN96030.1"/>
    </source>
</evidence>
<evidence type="ECO:0000313" key="13">
    <source>
        <dbReference type="Proteomes" id="UP000054217"/>
    </source>
</evidence>
<evidence type="ECO:0000256" key="7">
    <source>
        <dbReference type="ARBA" id="ARBA00047899"/>
    </source>
</evidence>
<feature type="domain" description="Protein kinase" evidence="11">
    <location>
        <begin position="15"/>
        <end position="306"/>
    </location>
</feature>
<evidence type="ECO:0000256" key="5">
    <source>
        <dbReference type="ARBA" id="ARBA00022777"/>
    </source>
</evidence>
<dbReference type="AlphaFoldDB" id="A0A0C3NK38"/>
<evidence type="ECO:0000256" key="3">
    <source>
        <dbReference type="ARBA" id="ARBA00022679"/>
    </source>
</evidence>
<dbReference type="HOGENOM" id="CLU_054804_0_0_1"/>
<dbReference type="PROSITE" id="PS00107">
    <property type="entry name" value="PROTEIN_KINASE_ATP"/>
    <property type="match status" value="1"/>
</dbReference>
<keyword evidence="4 9" id="KW-0547">Nucleotide-binding</keyword>
<organism evidence="12 13">
    <name type="scientific">Pisolithus tinctorius Marx 270</name>
    <dbReference type="NCBI Taxonomy" id="870435"/>
    <lineage>
        <taxon>Eukaryota</taxon>
        <taxon>Fungi</taxon>
        <taxon>Dikarya</taxon>
        <taxon>Basidiomycota</taxon>
        <taxon>Agaricomycotina</taxon>
        <taxon>Agaricomycetes</taxon>
        <taxon>Agaricomycetidae</taxon>
        <taxon>Boletales</taxon>
        <taxon>Sclerodermatineae</taxon>
        <taxon>Pisolithaceae</taxon>
        <taxon>Pisolithus</taxon>
    </lineage>
</organism>
<dbReference type="Pfam" id="PF00069">
    <property type="entry name" value="Pkinase"/>
    <property type="match status" value="1"/>
</dbReference>
<dbReference type="InterPro" id="IPR011009">
    <property type="entry name" value="Kinase-like_dom_sf"/>
</dbReference>
<dbReference type="InterPro" id="IPR008271">
    <property type="entry name" value="Ser/Thr_kinase_AS"/>
</dbReference>
<comment type="catalytic activity">
    <reaction evidence="8">
        <text>L-seryl-[protein] + ATP = O-phospho-L-seryl-[protein] + ADP + H(+)</text>
        <dbReference type="Rhea" id="RHEA:17989"/>
        <dbReference type="Rhea" id="RHEA-COMP:9863"/>
        <dbReference type="Rhea" id="RHEA-COMP:11604"/>
        <dbReference type="ChEBI" id="CHEBI:15378"/>
        <dbReference type="ChEBI" id="CHEBI:29999"/>
        <dbReference type="ChEBI" id="CHEBI:30616"/>
        <dbReference type="ChEBI" id="CHEBI:83421"/>
        <dbReference type="ChEBI" id="CHEBI:456216"/>
        <dbReference type="EC" id="2.7.11.1"/>
    </reaction>
</comment>
<evidence type="ECO:0000256" key="10">
    <source>
        <dbReference type="RuleBase" id="RU000304"/>
    </source>
</evidence>
<keyword evidence="13" id="KW-1185">Reference proteome</keyword>
<dbReference type="InParanoid" id="A0A0C3NK38"/>
<dbReference type="OrthoDB" id="1668230at2759"/>
<evidence type="ECO:0000256" key="8">
    <source>
        <dbReference type="ARBA" id="ARBA00048679"/>
    </source>
</evidence>
<evidence type="ECO:0000256" key="9">
    <source>
        <dbReference type="PROSITE-ProRule" id="PRU10141"/>
    </source>
</evidence>
<reference evidence="12 13" key="1">
    <citation type="submission" date="2014-04" db="EMBL/GenBank/DDBJ databases">
        <authorList>
            <consortium name="DOE Joint Genome Institute"/>
            <person name="Kuo A."/>
            <person name="Kohler A."/>
            <person name="Costa M.D."/>
            <person name="Nagy L.G."/>
            <person name="Floudas D."/>
            <person name="Copeland A."/>
            <person name="Barry K.W."/>
            <person name="Cichocki N."/>
            <person name="Veneault-Fourrey C."/>
            <person name="LaButti K."/>
            <person name="Lindquist E.A."/>
            <person name="Lipzen A."/>
            <person name="Lundell T."/>
            <person name="Morin E."/>
            <person name="Murat C."/>
            <person name="Sun H."/>
            <person name="Tunlid A."/>
            <person name="Henrissat B."/>
            <person name="Grigoriev I.V."/>
            <person name="Hibbett D.S."/>
            <person name="Martin F."/>
            <person name="Nordberg H.P."/>
            <person name="Cantor M.N."/>
            <person name="Hua S.X."/>
        </authorList>
    </citation>
    <scope>NUCLEOTIDE SEQUENCE [LARGE SCALE GENOMIC DNA]</scope>
    <source>
        <strain evidence="12 13">Marx 270</strain>
    </source>
</reference>
<evidence type="ECO:0000256" key="2">
    <source>
        <dbReference type="ARBA" id="ARBA00022527"/>
    </source>
</evidence>
<name>A0A0C3NK38_PISTI</name>
<dbReference type="EC" id="2.7.11.1" evidence="1"/>
<dbReference type="InterPro" id="IPR050236">
    <property type="entry name" value="Ser_Thr_kinase_AGC"/>
</dbReference>
<comment type="catalytic activity">
    <reaction evidence="7">
        <text>L-threonyl-[protein] + ATP = O-phospho-L-threonyl-[protein] + ADP + H(+)</text>
        <dbReference type="Rhea" id="RHEA:46608"/>
        <dbReference type="Rhea" id="RHEA-COMP:11060"/>
        <dbReference type="Rhea" id="RHEA-COMP:11605"/>
        <dbReference type="ChEBI" id="CHEBI:15378"/>
        <dbReference type="ChEBI" id="CHEBI:30013"/>
        <dbReference type="ChEBI" id="CHEBI:30616"/>
        <dbReference type="ChEBI" id="CHEBI:61977"/>
        <dbReference type="ChEBI" id="CHEBI:456216"/>
        <dbReference type="EC" id="2.7.11.1"/>
    </reaction>
</comment>
<protein>
    <recommendedName>
        <fullName evidence="1">non-specific serine/threonine protein kinase</fullName>
        <ecNumber evidence="1">2.7.11.1</ecNumber>
    </recommendedName>
</protein>
<dbReference type="EMBL" id="KN832055">
    <property type="protein sequence ID" value="KIN96030.1"/>
    <property type="molecule type" value="Genomic_DNA"/>
</dbReference>
<dbReference type="InterPro" id="IPR017441">
    <property type="entry name" value="Protein_kinase_ATP_BS"/>
</dbReference>
<dbReference type="CDD" id="cd14014">
    <property type="entry name" value="STKc_PknB_like"/>
    <property type="match status" value="1"/>
</dbReference>
<dbReference type="InterPro" id="IPR000719">
    <property type="entry name" value="Prot_kinase_dom"/>
</dbReference>
<sequence>MPTGSLLLQHGDYTFTVDKEIGSGSFGFVWHARDQIRREVAIKVINKRMFLDAFTEEEEDSNNCRSLRCDPKHWSPKEVIMQEFQALKKMSERNGFAATPLLNAFTDDYNIYFVMPYYPLDLRQFLLKMGCLPADTLQLWTAELMLGLKNIHDAGIIHCDLKPENVLLTPSGHVAIGDFGFSVSTTETRGPVGVGTPGYIASELDSCRGLVGPSCKSDIYALGIVILEMWIGTGESWYDLIAKRRRRPNCYNSERKPNEPSADLMKPQHLLKVIDDGDAMDLIHTMLLDDLGCRADWQDIFRNPYLTSFDMAEIRLRQHTTNVSPCAAIVEPRKLGTALADFHRECGMSRLKQLKRLMRRLQQENEGPDPVEIDYARHGDARQDPTHGTNCIRLGGGHCFYSAHPHRQCCRRTSHF</sequence>
<dbReference type="Gene3D" id="1.10.510.10">
    <property type="entry name" value="Transferase(Phosphotransferase) domain 1"/>
    <property type="match status" value="1"/>
</dbReference>
<evidence type="ECO:0000256" key="4">
    <source>
        <dbReference type="ARBA" id="ARBA00022741"/>
    </source>
</evidence>
<dbReference type="SMART" id="SM00220">
    <property type="entry name" value="S_TKc"/>
    <property type="match status" value="1"/>
</dbReference>
<dbReference type="GO" id="GO:0004674">
    <property type="term" value="F:protein serine/threonine kinase activity"/>
    <property type="evidence" value="ECO:0007669"/>
    <property type="project" value="UniProtKB-KW"/>
</dbReference>
<dbReference type="PROSITE" id="PS00108">
    <property type="entry name" value="PROTEIN_KINASE_ST"/>
    <property type="match status" value="1"/>
</dbReference>
<comment type="similarity">
    <text evidence="10">Belongs to the protein kinase superfamily.</text>
</comment>
<dbReference type="PANTHER" id="PTHR24356">
    <property type="entry name" value="SERINE/THREONINE-PROTEIN KINASE"/>
    <property type="match status" value="1"/>
</dbReference>
<proteinExistence type="inferred from homology"/>
<dbReference type="PROSITE" id="PS50011">
    <property type="entry name" value="PROTEIN_KINASE_DOM"/>
    <property type="match status" value="1"/>
</dbReference>
<dbReference type="SUPFAM" id="SSF56112">
    <property type="entry name" value="Protein kinase-like (PK-like)"/>
    <property type="match status" value="1"/>
</dbReference>
<accession>A0A0C3NK38</accession>
<keyword evidence="2 10" id="KW-0723">Serine/threonine-protein kinase</keyword>